<evidence type="ECO:0000313" key="5">
    <source>
        <dbReference type="Proteomes" id="UP000240010"/>
    </source>
</evidence>
<keyword evidence="1 3" id="KW-0145">Chemotaxis</keyword>
<organism evidence="4 5">
    <name type="scientific">Methylobacter tundripaludum</name>
    <dbReference type="NCBI Taxonomy" id="173365"/>
    <lineage>
        <taxon>Bacteria</taxon>
        <taxon>Pseudomonadati</taxon>
        <taxon>Pseudomonadota</taxon>
        <taxon>Gammaproteobacteria</taxon>
        <taxon>Methylococcales</taxon>
        <taxon>Methylococcaceae</taxon>
        <taxon>Methylobacter</taxon>
    </lineage>
</organism>
<dbReference type="Pfam" id="PF03975">
    <property type="entry name" value="CheD"/>
    <property type="match status" value="1"/>
</dbReference>
<comment type="function">
    <text evidence="3">Probably deamidates glutamine residues to glutamate on methyl-accepting chemotaxis receptors (MCPs), playing an important role in chemotaxis.</text>
</comment>
<proteinExistence type="inferred from homology"/>
<dbReference type="EMBL" id="PTIZ01000014">
    <property type="protein sequence ID" value="PPK73461.1"/>
    <property type="molecule type" value="Genomic_DNA"/>
</dbReference>
<comment type="catalytic activity">
    <reaction evidence="3">
        <text>L-glutaminyl-[protein] + H2O = L-glutamyl-[protein] + NH4(+)</text>
        <dbReference type="Rhea" id="RHEA:16441"/>
        <dbReference type="Rhea" id="RHEA-COMP:10207"/>
        <dbReference type="Rhea" id="RHEA-COMP:10208"/>
        <dbReference type="ChEBI" id="CHEBI:15377"/>
        <dbReference type="ChEBI" id="CHEBI:28938"/>
        <dbReference type="ChEBI" id="CHEBI:29973"/>
        <dbReference type="ChEBI" id="CHEBI:30011"/>
        <dbReference type="EC" id="3.5.1.44"/>
    </reaction>
</comment>
<dbReference type="CDD" id="cd16352">
    <property type="entry name" value="CheD"/>
    <property type="match status" value="1"/>
</dbReference>
<reference evidence="4 5" key="1">
    <citation type="submission" date="2018-02" db="EMBL/GenBank/DDBJ databases">
        <title>Subsurface microbial communities from deep shales in Ohio and West Virginia, USA.</title>
        <authorList>
            <person name="Wrighton K."/>
        </authorList>
    </citation>
    <scope>NUCLEOTIDE SEQUENCE [LARGE SCALE GENOMIC DNA]</scope>
    <source>
        <strain evidence="4 5">OWC-DMM</strain>
    </source>
</reference>
<dbReference type="SUPFAM" id="SSF64438">
    <property type="entry name" value="CNF1/YfiH-like putative cysteine hydrolases"/>
    <property type="match status" value="1"/>
</dbReference>
<comment type="similarity">
    <text evidence="3">Belongs to the CheD family.</text>
</comment>
<protein>
    <recommendedName>
        <fullName evidence="3">Probable chemoreceptor glutamine deamidase CheD</fullName>
        <ecNumber evidence="3">3.5.1.44</ecNumber>
    </recommendedName>
</protein>
<dbReference type="InterPro" id="IPR005659">
    <property type="entry name" value="Chemorcpt_Glu_NH3ase_CheD"/>
</dbReference>
<evidence type="ECO:0000256" key="2">
    <source>
        <dbReference type="ARBA" id="ARBA00022801"/>
    </source>
</evidence>
<sequence length="170" mass="18951">MDIFLHPGDHYFADRDTCIRTVLGSCVAMTFWHPQLRVGGMCHYMLPESGSERRTADRPGRYADTAVALLMEEMAVVGAPYKEYQVKLFGGGNMFPETNKNMNVMSQVGSRNVQAARQLAKQHGFTCVAEHLGDIGHRNVIFEVWSGEVWVKHCDVSSIAELETINTSLG</sequence>
<dbReference type="GO" id="GO:0006935">
    <property type="term" value="P:chemotaxis"/>
    <property type="evidence" value="ECO:0007669"/>
    <property type="project" value="UniProtKB-UniRule"/>
</dbReference>
<dbReference type="HAMAP" id="MF_01440">
    <property type="entry name" value="CheD"/>
    <property type="match status" value="1"/>
</dbReference>
<dbReference type="PANTHER" id="PTHR35147">
    <property type="entry name" value="CHEMORECEPTOR GLUTAMINE DEAMIDASE CHED-RELATED"/>
    <property type="match status" value="1"/>
</dbReference>
<gene>
    <name evidence="3" type="primary">cheD</name>
    <name evidence="4" type="ORF">B0F87_11458</name>
</gene>
<name>A0A2S6H7Q1_9GAMM</name>
<dbReference type="Proteomes" id="UP000240010">
    <property type="component" value="Unassembled WGS sequence"/>
</dbReference>
<dbReference type="InterPro" id="IPR011324">
    <property type="entry name" value="Cytotoxic_necrot_fac-like_cat"/>
</dbReference>
<dbReference type="AlphaFoldDB" id="A0A2S6H7Q1"/>
<evidence type="ECO:0000256" key="1">
    <source>
        <dbReference type="ARBA" id="ARBA00022500"/>
    </source>
</evidence>
<dbReference type="GO" id="GO:0050568">
    <property type="term" value="F:protein-glutamine glutaminase activity"/>
    <property type="evidence" value="ECO:0007669"/>
    <property type="project" value="UniProtKB-UniRule"/>
</dbReference>
<accession>A0A2S6H7Q1</accession>
<dbReference type="InterPro" id="IPR038592">
    <property type="entry name" value="CheD-like_sf"/>
</dbReference>
<dbReference type="Gene3D" id="3.30.1330.200">
    <property type="match status" value="1"/>
</dbReference>
<dbReference type="RefSeq" id="WP_258076150.1">
    <property type="nucleotide sequence ID" value="NZ_PTIZ01000014.1"/>
</dbReference>
<dbReference type="PANTHER" id="PTHR35147:SF3">
    <property type="entry name" value="CHEMORECEPTOR GLUTAMINE DEAMIDASE CHED 1-RELATED"/>
    <property type="match status" value="1"/>
</dbReference>
<keyword evidence="2 3" id="KW-0378">Hydrolase</keyword>
<evidence type="ECO:0000256" key="3">
    <source>
        <dbReference type="HAMAP-Rule" id="MF_01440"/>
    </source>
</evidence>
<evidence type="ECO:0000313" key="4">
    <source>
        <dbReference type="EMBL" id="PPK73461.1"/>
    </source>
</evidence>
<dbReference type="EC" id="3.5.1.44" evidence="3"/>
<comment type="caution">
    <text evidence="4">The sequence shown here is derived from an EMBL/GenBank/DDBJ whole genome shotgun (WGS) entry which is preliminary data.</text>
</comment>